<organism evidence="2 3">
    <name type="scientific">Rotaria magnacalcarata</name>
    <dbReference type="NCBI Taxonomy" id="392030"/>
    <lineage>
        <taxon>Eukaryota</taxon>
        <taxon>Metazoa</taxon>
        <taxon>Spiralia</taxon>
        <taxon>Gnathifera</taxon>
        <taxon>Rotifera</taxon>
        <taxon>Eurotatoria</taxon>
        <taxon>Bdelloidea</taxon>
        <taxon>Philodinida</taxon>
        <taxon>Philodinidae</taxon>
        <taxon>Rotaria</taxon>
    </lineage>
</organism>
<gene>
    <name evidence="2" type="ORF">KQP761_LOCUS32591</name>
</gene>
<evidence type="ECO:0000313" key="2">
    <source>
        <dbReference type="EMBL" id="CAF1663503.1"/>
    </source>
</evidence>
<feature type="non-terminal residue" evidence="2">
    <location>
        <position position="1"/>
    </location>
</feature>
<dbReference type="AlphaFoldDB" id="A0A816FMR2"/>
<dbReference type="EMBL" id="CAJNOW010018202">
    <property type="protein sequence ID" value="CAF1663503.1"/>
    <property type="molecule type" value="Genomic_DNA"/>
</dbReference>
<sequence>SAAVLLSSSLSPSSTNNQQSLTTSDNVLQQIASPNSIPIIIPSYTIQLNSTSVTVSSLGHVLNKGYPKKYPATSMS</sequence>
<proteinExistence type="predicted"/>
<evidence type="ECO:0000313" key="3">
    <source>
        <dbReference type="Proteomes" id="UP000663834"/>
    </source>
</evidence>
<feature type="region of interest" description="Disordered" evidence="1">
    <location>
        <begin position="1"/>
        <end position="22"/>
    </location>
</feature>
<evidence type="ECO:0000256" key="1">
    <source>
        <dbReference type="SAM" id="MobiDB-lite"/>
    </source>
</evidence>
<accession>A0A816FMR2</accession>
<protein>
    <submittedName>
        <fullName evidence="2">Uncharacterized protein</fullName>
    </submittedName>
</protein>
<dbReference type="Proteomes" id="UP000663834">
    <property type="component" value="Unassembled WGS sequence"/>
</dbReference>
<name>A0A816FMR2_9BILA</name>
<reference evidence="2" key="1">
    <citation type="submission" date="2021-02" db="EMBL/GenBank/DDBJ databases">
        <authorList>
            <person name="Nowell W R."/>
        </authorList>
    </citation>
    <scope>NUCLEOTIDE SEQUENCE</scope>
</reference>
<comment type="caution">
    <text evidence="2">The sequence shown here is derived from an EMBL/GenBank/DDBJ whole genome shotgun (WGS) entry which is preliminary data.</text>
</comment>